<keyword evidence="1" id="KW-0479">Metal-binding</keyword>
<organism evidence="5 6">
    <name type="scientific">Microlunatus capsulatus</name>
    <dbReference type="NCBI Taxonomy" id="99117"/>
    <lineage>
        <taxon>Bacteria</taxon>
        <taxon>Bacillati</taxon>
        <taxon>Actinomycetota</taxon>
        <taxon>Actinomycetes</taxon>
        <taxon>Propionibacteriales</taxon>
        <taxon>Propionibacteriaceae</taxon>
        <taxon>Microlunatus</taxon>
    </lineage>
</organism>
<dbReference type="InterPro" id="IPR011234">
    <property type="entry name" value="Fumarylacetoacetase-like_C"/>
</dbReference>
<dbReference type="Pfam" id="PF01557">
    <property type="entry name" value="FAA_hydrolase"/>
    <property type="match status" value="1"/>
</dbReference>
<dbReference type="RefSeq" id="WP_210058610.1">
    <property type="nucleotide sequence ID" value="NZ_BAAAMH010000007.1"/>
</dbReference>
<dbReference type="Gene3D" id="3.90.850.10">
    <property type="entry name" value="Fumarylacetoacetase-like, C-terminal domain"/>
    <property type="match status" value="1"/>
</dbReference>
<evidence type="ECO:0000313" key="6">
    <source>
        <dbReference type="Proteomes" id="UP000758168"/>
    </source>
</evidence>
<evidence type="ECO:0000256" key="1">
    <source>
        <dbReference type="ARBA" id="ARBA00022723"/>
    </source>
</evidence>
<proteinExistence type="predicted"/>
<evidence type="ECO:0000256" key="2">
    <source>
        <dbReference type="SAM" id="MobiDB-lite"/>
    </source>
</evidence>
<dbReference type="InterPro" id="IPR018833">
    <property type="entry name" value="Rv2993c-like_N"/>
</dbReference>
<evidence type="ECO:0000313" key="5">
    <source>
        <dbReference type="EMBL" id="MBP2418807.1"/>
    </source>
</evidence>
<name>A0ABS4ZCN7_9ACTN</name>
<feature type="domain" description="Fumarylacetoacetase-like C-terminal" evidence="3">
    <location>
        <begin position="65"/>
        <end position="262"/>
    </location>
</feature>
<feature type="domain" description="Rv2993c-like N-terminal" evidence="4">
    <location>
        <begin position="1"/>
        <end position="59"/>
    </location>
</feature>
<gene>
    <name evidence="5" type="ORF">JOF54_003729</name>
</gene>
<sequence length="278" mass="29424">MRIARFASGGDPQYGVVELLEDGGRNPGTVAVLTGDPLATPVQLTGERHELEGVRLLAPVIPRSKVVAVGRNYAAHAAELGNAVPTTPLTFFKPNTSVIGPGDAIVHPRVSEQVSFEGELAVVIGRICKEVPESRAAEVIFGYTVANDVTARDLQKSDGQWARAKGYDTFCPLGPWITTHQTLDEVADLGIRTTLDGVEKQNGRTSDMVHSIPALIAYITSFTTLLPGDVILTGTPEGVGTMRPGQEVSIEIEGIGTLTNTVTSDSPEAAAPRSTETE</sequence>
<dbReference type="SUPFAM" id="SSF56529">
    <property type="entry name" value="FAH"/>
    <property type="match status" value="1"/>
</dbReference>
<keyword evidence="6" id="KW-1185">Reference proteome</keyword>
<feature type="region of interest" description="Disordered" evidence="2">
    <location>
        <begin position="259"/>
        <end position="278"/>
    </location>
</feature>
<comment type="caution">
    <text evidence="5">The sequence shown here is derived from an EMBL/GenBank/DDBJ whole genome shotgun (WGS) entry which is preliminary data.</text>
</comment>
<evidence type="ECO:0000259" key="4">
    <source>
        <dbReference type="Pfam" id="PF10370"/>
    </source>
</evidence>
<dbReference type="PANTHER" id="PTHR11820">
    <property type="entry name" value="ACYLPYRUVASE"/>
    <property type="match status" value="1"/>
</dbReference>
<accession>A0ABS4ZCN7</accession>
<dbReference type="InterPro" id="IPR036663">
    <property type="entry name" value="Fumarylacetoacetase_C_sf"/>
</dbReference>
<dbReference type="EMBL" id="JAGIOB010000001">
    <property type="protein sequence ID" value="MBP2418807.1"/>
    <property type="molecule type" value="Genomic_DNA"/>
</dbReference>
<dbReference type="Pfam" id="PF10370">
    <property type="entry name" value="Rv2993c-like_N"/>
    <property type="match status" value="1"/>
</dbReference>
<dbReference type="PANTHER" id="PTHR11820:SF7">
    <property type="entry name" value="ACYLPYRUVASE FAHD1, MITOCHONDRIAL"/>
    <property type="match status" value="1"/>
</dbReference>
<dbReference type="Proteomes" id="UP000758168">
    <property type="component" value="Unassembled WGS sequence"/>
</dbReference>
<evidence type="ECO:0000259" key="3">
    <source>
        <dbReference type="Pfam" id="PF01557"/>
    </source>
</evidence>
<reference evidence="5 6" key="1">
    <citation type="submission" date="2021-03" db="EMBL/GenBank/DDBJ databases">
        <title>Sequencing the genomes of 1000 actinobacteria strains.</title>
        <authorList>
            <person name="Klenk H.-P."/>
        </authorList>
    </citation>
    <scope>NUCLEOTIDE SEQUENCE [LARGE SCALE GENOMIC DNA]</scope>
    <source>
        <strain evidence="5 6">DSM 12936</strain>
    </source>
</reference>
<dbReference type="Gene3D" id="2.30.30.370">
    <property type="entry name" value="FAH"/>
    <property type="match status" value="1"/>
</dbReference>
<protein>
    <submittedName>
        <fullName evidence="5">2-keto-4-pentenoate hydratase/2-oxohepta-3-ene-1,7-dioic acid hydratase in catechol pathway</fullName>
    </submittedName>
</protein>